<gene>
    <name evidence="2" type="ORF">SAMN06295920_107266</name>
</gene>
<dbReference type="GO" id="GO:0016646">
    <property type="term" value="F:oxidoreductase activity, acting on the CH-NH group of donors, NAD or NADP as acceptor"/>
    <property type="evidence" value="ECO:0007669"/>
    <property type="project" value="UniProtKB-ARBA"/>
</dbReference>
<dbReference type="EMBL" id="FUYM01000007">
    <property type="protein sequence ID" value="SKB87965.1"/>
    <property type="molecule type" value="Genomic_DNA"/>
</dbReference>
<dbReference type="Gene3D" id="2.30.110.10">
    <property type="entry name" value="Electron Transport, Fmn-binding Protein, Chain A"/>
    <property type="match status" value="1"/>
</dbReference>
<dbReference type="PANTHER" id="PTHR43812">
    <property type="entry name" value="BLR2425 PROTEIN"/>
    <property type="match status" value="1"/>
</dbReference>
<dbReference type="InterPro" id="IPR002563">
    <property type="entry name" value="Flavin_Rdtase-like_dom"/>
</dbReference>
<accession>A0A1T5EVI9</accession>
<dbReference type="Pfam" id="PF01613">
    <property type="entry name" value="Flavin_Reduct"/>
    <property type="match status" value="1"/>
</dbReference>
<reference evidence="3" key="1">
    <citation type="submission" date="2017-02" db="EMBL/GenBank/DDBJ databases">
        <authorList>
            <person name="Varghese N."/>
            <person name="Submissions S."/>
        </authorList>
    </citation>
    <scope>NUCLEOTIDE SEQUENCE [LARGE SCALE GENOMIC DNA]</scope>
    <source>
        <strain evidence="3">UM2</strain>
    </source>
</reference>
<name>A0A1T5EVI9_9SPHN</name>
<dbReference type="InterPro" id="IPR012349">
    <property type="entry name" value="Split_barrel_FMN-bd"/>
</dbReference>
<dbReference type="RefSeq" id="WP_079649350.1">
    <property type="nucleotide sequence ID" value="NZ_FUYM01000007.1"/>
</dbReference>
<proteinExistence type="predicted"/>
<dbReference type="SUPFAM" id="SSF50475">
    <property type="entry name" value="FMN-binding split barrel"/>
    <property type="match status" value="1"/>
</dbReference>
<sequence length="202" mass="21602">MAWHFYRPEDGHGLPHDPFKAIVAPRPIGWISTVDAEGRPNLAPYSFFNALSSRPPILGFASEGRKDTLANIEATGEFVFNLATGPLAAAVSLTSRTVAAHVDEMALAGLAAAPCRIVRAPRVAASPAALECRLIEVHRITDLSGQPTDHRLVIGQVVGVHIAQDYLRDGLFDTAAAAPLARCGYVADYAVADRILTVPRED</sequence>
<evidence type="ECO:0000313" key="2">
    <source>
        <dbReference type="EMBL" id="SKB87965.1"/>
    </source>
</evidence>
<dbReference type="OrthoDB" id="9783347at2"/>
<feature type="domain" description="Flavin reductase like" evidence="1">
    <location>
        <begin position="21"/>
        <end position="174"/>
    </location>
</feature>
<dbReference type="STRING" id="439228.SAMN06295920_107266"/>
<evidence type="ECO:0000313" key="3">
    <source>
        <dbReference type="Proteomes" id="UP000189818"/>
    </source>
</evidence>
<keyword evidence="3" id="KW-1185">Reference proteome</keyword>
<dbReference type="SMART" id="SM00903">
    <property type="entry name" value="Flavin_Reduct"/>
    <property type="match status" value="1"/>
</dbReference>
<organism evidence="2 3">
    <name type="scientific">Rhizorhabdus histidinilytica</name>
    <dbReference type="NCBI Taxonomy" id="439228"/>
    <lineage>
        <taxon>Bacteria</taxon>
        <taxon>Pseudomonadati</taxon>
        <taxon>Pseudomonadota</taxon>
        <taxon>Alphaproteobacteria</taxon>
        <taxon>Sphingomonadales</taxon>
        <taxon>Sphingomonadaceae</taxon>
        <taxon>Rhizorhabdus</taxon>
    </lineage>
</organism>
<dbReference type="AlphaFoldDB" id="A0A1T5EVI9"/>
<dbReference type="GO" id="GO:0010181">
    <property type="term" value="F:FMN binding"/>
    <property type="evidence" value="ECO:0007669"/>
    <property type="project" value="InterPro"/>
</dbReference>
<protein>
    <submittedName>
        <fullName evidence="2">NADH-FMN oxidoreductase RutF, flavin reductase (DIM6/NTAB) family</fullName>
    </submittedName>
</protein>
<dbReference type="PANTHER" id="PTHR43812:SF2">
    <property type="entry name" value="FLAVIN REDUCTASE LIKE DOMAIN-CONTAINING PROTEIN"/>
    <property type="match status" value="1"/>
</dbReference>
<evidence type="ECO:0000259" key="1">
    <source>
        <dbReference type="SMART" id="SM00903"/>
    </source>
</evidence>
<dbReference type="Proteomes" id="UP000189818">
    <property type="component" value="Unassembled WGS sequence"/>
</dbReference>